<dbReference type="EMBL" id="MK288021">
    <property type="protein sequence ID" value="AZU98999.1"/>
    <property type="molecule type" value="Genomic_DNA"/>
</dbReference>
<proteinExistence type="predicted"/>
<feature type="transmembrane region" description="Helical" evidence="7">
    <location>
        <begin position="81"/>
        <end position="100"/>
    </location>
</feature>
<feature type="transmembrane region" description="Helical" evidence="7">
    <location>
        <begin position="148"/>
        <end position="166"/>
    </location>
</feature>
<dbReference type="InterPro" id="IPR006419">
    <property type="entry name" value="NMN_transpt_PnuC"/>
</dbReference>
<evidence type="ECO:0000256" key="2">
    <source>
        <dbReference type="ARBA" id="ARBA00022448"/>
    </source>
</evidence>
<keyword evidence="3" id="KW-1003">Cell membrane</keyword>
<evidence type="ECO:0000256" key="7">
    <source>
        <dbReference type="SAM" id="Phobius"/>
    </source>
</evidence>
<keyword evidence="5 7" id="KW-1133">Transmembrane helix</keyword>
<accession>A0A3Q9R7U1</accession>
<protein>
    <submittedName>
        <fullName evidence="8">Nicotinamide mononucleotide transporter</fullName>
    </submittedName>
</protein>
<evidence type="ECO:0000256" key="4">
    <source>
        <dbReference type="ARBA" id="ARBA00022692"/>
    </source>
</evidence>
<keyword evidence="6 7" id="KW-0472">Membrane</keyword>
<reference evidence="8 9" key="1">
    <citation type="submission" date="2018-12" db="EMBL/GenBank/DDBJ databases">
        <title>Characterization of a novel siphovirus infacting Bacillus anthracis.</title>
        <authorList>
            <person name="Hu X."/>
            <person name="Wan X."/>
            <person name="Geng P."/>
            <person name="Yuan Z."/>
        </authorList>
    </citation>
    <scope>NUCLEOTIDE SEQUENCE [LARGE SCALE GENOMIC DNA]</scope>
</reference>
<feature type="transmembrane region" description="Helical" evidence="7">
    <location>
        <begin position="198"/>
        <end position="218"/>
    </location>
</feature>
<feature type="transmembrane region" description="Helical" evidence="7">
    <location>
        <begin position="34"/>
        <end position="51"/>
    </location>
</feature>
<keyword evidence="4 7" id="KW-0812">Transmembrane</keyword>
<name>A0A3Q9R7U1_9CAUD</name>
<dbReference type="Pfam" id="PF04973">
    <property type="entry name" value="NMN_transporter"/>
    <property type="match status" value="1"/>
</dbReference>
<evidence type="ECO:0000313" key="9">
    <source>
        <dbReference type="Proteomes" id="UP000287896"/>
    </source>
</evidence>
<dbReference type="PANTHER" id="PTHR36122:SF2">
    <property type="entry name" value="NICOTINAMIDE RIBOSIDE TRANSPORTER PNUC"/>
    <property type="match status" value="1"/>
</dbReference>
<keyword evidence="9" id="KW-1185">Reference proteome</keyword>
<evidence type="ECO:0000256" key="1">
    <source>
        <dbReference type="ARBA" id="ARBA00004651"/>
    </source>
</evidence>
<feature type="transmembrane region" description="Helical" evidence="7">
    <location>
        <begin position="121"/>
        <end position="142"/>
    </location>
</feature>
<feature type="transmembrane region" description="Helical" evidence="7">
    <location>
        <begin position="7"/>
        <end position="28"/>
    </location>
</feature>
<evidence type="ECO:0000256" key="5">
    <source>
        <dbReference type="ARBA" id="ARBA00022989"/>
    </source>
</evidence>
<dbReference type="PANTHER" id="PTHR36122">
    <property type="entry name" value="NICOTINAMIDE RIBOSIDE TRANSPORTER PNUC"/>
    <property type="match status" value="1"/>
</dbReference>
<gene>
    <name evidence="8" type="ORF">pW2_210</name>
</gene>
<evidence type="ECO:0000256" key="3">
    <source>
        <dbReference type="ARBA" id="ARBA00022475"/>
    </source>
</evidence>
<dbReference type="NCBIfam" id="TIGR01528">
    <property type="entry name" value="NMN_trans_PnuC"/>
    <property type="match status" value="1"/>
</dbReference>
<dbReference type="GO" id="GO:0034257">
    <property type="term" value="F:nicotinamide riboside transmembrane transporter activity"/>
    <property type="evidence" value="ECO:0007669"/>
    <property type="project" value="InterPro"/>
</dbReference>
<keyword evidence="2" id="KW-0813">Transport</keyword>
<evidence type="ECO:0000313" key="8">
    <source>
        <dbReference type="EMBL" id="AZU98999.1"/>
    </source>
</evidence>
<sequence>MKTLLKGWTGFELALLTLFTALSVYMFFAFDDTVVGLTASLTGMWCVMLVNKQKVSNYFFGVINTALYAYISYHSQLYGEFMLNAFFYLPIQFIGFYLWNKNKTVSENGVVVKVNKLTKKGWLYVVGTVAGVGVLYGLFLNAIGSQQAGLDGFAVVLSITAQLLMLKRYAEQWLLWIVVNVLTIILWFNSFMTDGNSITILVMWIMYLTNSTLAWYNWNKSYKLQGGSVKS</sequence>
<dbReference type="GO" id="GO:0005886">
    <property type="term" value="C:plasma membrane"/>
    <property type="evidence" value="ECO:0007669"/>
    <property type="project" value="UniProtKB-SubCell"/>
</dbReference>
<comment type="subcellular location">
    <subcellularLocation>
        <location evidence="1">Cell membrane</location>
        <topology evidence="1">Multi-pass membrane protein</topology>
    </subcellularLocation>
</comment>
<feature type="transmembrane region" description="Helical" evidence="7">
    <location>
        <begin position="173"/>
        <end position="192"/>
    </location>
</feature>
<organism evidence="8 9">
    <name type="scientific">Bacillus phage pW2</name>
    <dbReference type="NCBI Taxonomy" id="2500559"/>
    <lineage>
        <taxon>Viruses</taxon>
        <taxon>Duplodnaviria</taxon>
        <taxon>Heunggongvirae</taxon>
        <taxon>Uroviricota</taxon>
        <taxon>Caudoviricetes</taxon>
        <taxon>Joanripponvirinae</taxon>
        <taxon>Sophritavirus</taxon>
        <taxon>Sophritavirus pW2</taxon>
    </lineage>
</organism>
<evidence type="ECO:0000256" key="6">
    <source>
        <dbReference type="ARBA" id="ARBA00023136"/>
    </source>
</evidence>
<dbReference type="Proteomes" id="UP000287896">
    <property type="component" value="Segment"/>
</dbReference>
<feature type="transmembrane region" description="Helical" evidence="7">
    <location>
        <begin position="58"/>
        <end position="75"/>
    </location>
</feature>